<keyword evidence="1" id="KW-0694">RNA-binding</keyword>
<feature type="compositionally biased region" description="Polar residues" evidence="2">
    <location>
        <begin position="218"/>
        <end position="233"/>
    </location>
</feature>
<feature type="region of interest" description="Disordered" evidence="2">
    <location>
        <begin position="160"/>
        <end position="311"/>
    </location>
</feature>
<dbReference type="PROSITE" id="PS50102">
    <property type="entry name" value="RRM"/>
    <property type="match status" value="1"/>
</dbReference>
<dbReference type="InParanoid" id="A0A6P7LU41"/>
<dbReference type="Pfam" id="PF23222">
    <property type="entry name" value="RRM_PARP14_1"/>
    <property type="match status" value="1"/>
</dbReference>
<evidence type="ECO:0000313" key="4">
    <source>
        <dbReference type="Proteomes" id="UP000515150"/>
    </source>
</evidence>
<dbReference type="InterPro" id="IPR057051">
    <property type="entry name" value="PARP14_RPM_1"/>
</dbReference>
<dbReference type="AlphaFoldDB" id="A0A6P7LU41"/>
<reference evidence="5" key="1">
    <citation type="submission" date="2025-08" db="UniProtKB">
        <authorList>
            <consortium name="RefSeq"/>
        </authorList>
    </citation>
    <scope>IDENTIFICATION</scope>
</reference>
<dbReference type="GO" id="GO:0003723">
    <property type="term" value="F:RNA binding"/>
    <property type="evidence" value="ECO:0007669"/>
    <property type="project" value="UniProtKB-UniRule"/>
</dbReference>
<name>A0A6P7LU41_BETSP</name>
<dbReference type="GeneID" id="114850981"/>
<dbReference type="RefSeq" id="XP_028998326.1">
    <property type="nucleotide sequence ID" value="XM_029142493.3"/>
</dbReference>
<evidence type="ECO:0000256" key="2">
    <source>
        <dbReference type="SAM" id="MobiDB-lite"/>
    </source>
</evidence>
<keyword evidence="4" id="KW-1185">Reference proteome</keyword>
<organism evidence="4 5">
    <name type="scientific">Betta splendens</name>
    <name type="common">Siamese fighting fish</name>
    <dbReference type="NCBI Taxonomy" id="158456"/>
    <lineage>
        <taxon>Eukaryota</taxon>
        <taxon>Metazoa</taxon>
        <taxon>Chordata</taxon>
        <taxon>Craniata</taxon>
        <taxon>Vertebrata</taxon>
        <taxon>Euteleostomi</taxon>
        <taxon>Actinopterygii</taxon>
        <taxon>Neopterygii</taxon>
        <taxon>Teleostei</taxon>
        <taxon>Neoteleostei</taxon>
        <taxon>Acanthomorphata</taxon>
        <taxon>Anabantaria</taxon>
        <taxon>Anabantiformes</taxon>
        <taxon>Anabantoidei</taxon>
        <taxon>Osphronemidae</taxon>
        <taxon>Betta</taxon>
    </lineage>
</organism>
<evidence type="ECO:0000259" key="3">
    <source>
        <dbReference type="PROSITE" id="PS50102"/>
    </source>
</evidence>
<accession>A0A6P7LU41</accession>
<dbReference type="PANTHER" id="PTHR15225:SF8">
    <property type="entry name" value="RNA-BINDING PROTEIN 43"/>
    <property type="match status" value="1"/>
</dbReference>
<feature type="compositionally biased region" description="Basic and acidic residues" evidence="2">
    <location>
        <begin position="270"/>
        <end position="282"/>
    </location>
</feature>
<evidence type="ECO:0000256" key="1">
    <source>
        <dbReference type="PROSITE-ProRule" id="PRU00176"/>
    </source>
</evidence>
<dbReference type="Gene3D" id="3.30.70.330">
    <property type="match status" value="1"/>
</dbReference>
<dbReference type="InterPro" id="IPR012677">
    <property type="entry name" value="Nucleotide-bd_a/b_plait_sf"/>
</dbReference>
<evidence type="ECO:0000313" key="5">
    <source>
        <dbReference type="RefSeq" id="XP_028998326.1"/>
    </source>
</evidence>
<protein>
    <submittedName>
        <fullName evidence="5">Uncharacterized protein LOC114850981</fullName>
    </submittedName>
</protein>
<feature type="domain" description="RRM" evidence="3">
    <location>
        <begin position="5"/>
        <end position="87"/>
    </location>
</feature>
<dbReference type="KEGG" id="bspl:114850981"/>
<gene>
    <name evidence="5" type="primary">LOC114850981</name>
</gene>
<dbReference type="PANTHER" id="PTHR15225">
    <property type="entry name" value="INTERFERON-INDUCED PROTEIN 35/NMI N-MYC/STAT INTERACTING PROTEIN"/>
    <property type="match status" value="1"/>
</dbReference>
<proteinExistence type="predicted"/>
<dbReference type="OrthoDB" id="9948435at2759"/>
<sequence length="470" mass="52321">MDARRTVVVSGVPDLLPGHRMRDKLTVHFQSRRRSRGGDVDAVEFPTDVRGLAFVTFDRAADAEAVALKEQQILTDAAFPEEHALTVFPFTTDVFFYVSGATVDLSMFDGDQASLIQSLRSAHRSLRFQVLPRERKALVEGPFSAIRALRADLVSRTGRLKPSVKPGALPPNPRVISHHQSVGPVSRSDSGARREPGGSNGLSAPLQSAGERSEVQSRRSQAKSPTSARQSAHSFYDTGSEAEEAPKAGSRPRLTSGRGAGPAQAAATRRYREAEDGPKRPPVDGAVQKHTPADWAPATKTRTRLDWPGPESPLKEVSSSYAYEDHPQDTCIWVDSYIFRYIEKFDKQYKKYLRGLSASVEEAEGSDLVQIRLAGTDPCEGPARVQEALARLNSLVELWQWKLRVYEICYNNKKHPKEKVMHICNDVEVRNKYDNVLYMVDETKVKIVGSLSCSYLFYFTVKQRLECDSI</sequence>
<dbReference type="InterPro" id="IPR000504">
    <property type="entry name" value="RRM_dom"/>
</dbReference>
<dbReference type="Proteomes" id="UP000515150">
    <property type="component" value="Chromosome 2"/>
</dbReference>